<comment type="caution">
    <text evidence="1">The sequence shown here is derived from an EMBL/GenBank/DDBJ whole genome shotgun (WGS) entry which is preliminary data.</text>
</comment>
<protein>
    <submittedName>
        <fullName evidence="1">Uncharacterized protein</fullName>
    </submittedName>
</protein>
<evidence type="ECO:0000313" key="2">
    <source>
        <dbReference type="Proteomes" id="UP000325957"/>
    </source>
</evidence>
<dbReference type="OrthoDB" id="9986318at2"/>
<dbReference type="EMBL" id="SZWF01000029">
    <property type="protein sequence ID" value="KAA9393090.1"/>
    <property type="molecule type" value="Genomic_DNA"/>
</dbReference>
<sequence length="131" mass="15144">MTSQNNGQEMPDEQIQALQALLSAQSREIEALNKELVTSYKKEIVFFGNLEQRDREFKEAERTSLKKIWWLESEWNKSKRALVRAEKELASVKAELHVARGQRDALRASLSGRVQRAYWSARKRVVRGGKA</sequence>
<reference evidence="1 2" key="1">
    <citation type="submission" date="2019-05" db="EMBL/GenBank/DDBJ databases">
        <title>Kocuria coralli sp. nov., a novel actinobacterium isolated from coral reef seawater.</title>
        <authorList>
            <person name="Li J."/>
        </authorList>
    </citation>
    <scope>NUCLEOTIDE SEQUENCE [LARGE SCALE GENOMIC DNA]</scope>
    <source>
        <strain evidence="1 2">SCSIO 13007</strain>
    </source>
</reference>
<evidence type="ECO:0000313" key="1">
    <source>
        <dbReference type="EMBL" id="KAA9393090.1"/>
    </source>
</evidence>
<accession>A0A5J5KV42</accession>
<keyword evidence="2" id="KW-1185">Reference proteome</keyword>
<dbReference type="RefSeq" id="WP_158034932.1">
    <property type="nucleotide sequence ID" value="NZ_ML708631.1"/>
</dbReference>
<gene>
    <name evidence="1" type="ORF">FCK90_14025</name>
</gene>
<dbReference type="Proteomes" id="UP000325957">
    <property type="component" value="Unassembled WGS sequence"/>
</dbReference>
<organism evidence="1 2">
    <name type="scientific">Kocuria coralli</name>
    <dbReference type="NCBI Taxonomy" id="1461025"/>
    <lineage>
        <taxon>Bacteria</taxon>
        <taxon>Bacillati</taxon>
        <taxon>Actinomycetota</taxon>
        <taxon>Actinomycetes</taxon>
        <taxon>Micrococcales</taxon>
        <taxon>Micrococcaceae</taxon>
        <taxon>Kocuria</taxon>
    </lineage>
</organism>
<proteinExistence type="predicted"/>
<name>A0A5J5KV42_9MICC</name>
<dbReference type="AlphaFoldDB" id="A0A5J5KV42"/>